<keyword evidence="2" id="KW-1185">Reference proteome</keyword>
<gene>
    <name evidence="1" type="ORF">C5O19_24995</name>
</gene>
<dbReference type="OrthoDB" id="950459at2"/>
<protein>
    <recommendedName>
        <fullName evidence="3">Mobilization protein</fullName>
    </recommendedName>
</protein>
<evidence type="ECO:0000313" key="1">
    <source>
        <dbReference type="EMBL" id="PQA53189.1"/>
    </source>
</evidence>
<reference evidence="2" key="1">
    <citation type="submission" date="2018-02" db="EMBL/GenBank/DDBJ databases">
        <title>Genome sequencing of Solimonas sp. HR-BB.</title>
        <authorList>
            <person name="Lee Y."/>
            <person name="Jeon C.O."/>
        </authorList>
    </citation>
    <scope>NUCLEOTIDE SEQUENCE [LARGE SCALE GENOMIC DNA]</scope>
    <source>
        <strain evidence="2">HR-U</strain>
    </source>
</reference>
<evidence type="ECO:0000313" key="2">
    <source>
        <dbReference type="Proteomes" id="UP000239590"/>
    </source>
</evidence>
<name>A0A2S7IEU6_9BACT</name>
<accession>A0A2S7IEU6</accession>
<dbReference type="AlphaFoldDB" id="A0A2S7IEU6"/>
<proteinExistence type="predicted"/>
<organism evidence="1 2">
    <name type="scientific">Siphonobacter curvatus</name>
    <dbReference type="NCBI Taxonomy" id="2094562"/>
    <lineage>
        <taxon>Bacteria</taxon>
        <taxon>Pseudomonadati</taxon>
        <taxon>Bacteroidota</taxon>
        <taxon>Cytophagia</taxon>
        <taxon>Cytophagales</taxon>
        <taxon>Cytophagaceae</taxon>
        <taxon>Siphonobacter</taxon>
    </lineage>
</organism>
<dbReference type="EMBL" id="PTRA01000010">
    <property type="protein sequence ID" value="PQA53189.1"/>
    <property type="molecule type" value="Genomic_DNA"/>
</dbReference>
<dbReference type="RefSeq" id="WP_104716103.1">
    <property type="nucleotide sequence ID" value="NZ_PTRA01000010.1"/>
</dbReference>
<sequence>MSKKATAQGRYVCTRLSLEEYATFRQQVQQSNYPSAAAYARRLLLQKPVTLRYRNASLDDALEELVLLRHHLETLLERPQEPALAAAIQRLQTLIETLTPLWLPS</sequence>
<dbReference type="Proteomes" id="UP000239590">
    <property type="component" value="Unassembled WGS sequence"/>
</dbReference>
<comment type="caution">
    <text evidence="1">The sequence shown here is derived from an EMBL/GenBank/DDBJ whole genome shotgun (WGS) entry which is preliminary data.</text>
</comment>
<evidence type="ECO:0008006" key="3">
    <source>
        <dbReference type="Google" id="ProtNLM"/>
    </source>
</evidence>